<keyword evidence="1" id="KW-0732">Signal</keyword>
<dbReference type="Pfam" id="PF14312">
    <property type="entry name" value="FG-GAP_2"/>
    <property type="match status" value="6"/>
</dbReference>
<evidence type="ECO:0000313" key="2">
    <source>
        <dbReference type="EMBL" id="EEH57398.1"/>
    </source>
</evidence>
<proteinExistence type="predicted"/>
<dbReference type="KEGG" id="mpp:MICPUCDRAFT_3294"/>
<gene>
    <name evidence="2" type="ORF">MICPUCDRAFT_3294</name>
</gene>
<reference evidence="2 3" key="1">
    <citation type="journal article" date="2009" name="Science">
        <title>Green evolution and dynamic adaptations revealed by genomes of the marine picoeukaryotes Micromonas.</title>
        <authorList>
            <person name="Worden A.Z."/>
            <person name="Lee J.H."/>
            <person name="Mock T."/>
            <person name="Rouze P."/>
            <person name="Simmons M.P."/>
            <person name="Aerts A.L."/>
            <person name="Allen A.E."/>
            <person name="Cuvelier M.L."/>
            <person name="Derelle E."/>
            <person name="Everett M.V."/>
            <person name="Foulon E."/>
            <person name="Grimwood J."/>
            <person name="Gundlach H."/>
            <person name="Henrissat B."/>
            <person name="Napoli C."/>
            <person name="McDonald S.M."/>
            <person name="Parker M.S."/>
            <person name="Rombauts S."/>
            <person name="Salamov A."/>
            <person name="Von Dassow P."/>
            <person name="Badger J.H."/>
            <person name="Coutinho P.M."/>
            <person name="Demir E."/>
            <person name="Dubchak I."/>
            <person name="Gentemann C."/>
            <person name="Eikrem W."/>
            <person name="Gready J.E."/>
            <person name="John U."/>
            <person name="Lanier W."/>
            <person name="Lindquist E.A."/>
            <person name="Lucas S."/>
            <person name="Mayer K.F."/>
            <person name="Moreau H."/>
            <person name="Not F."/>
            <person name="Otillar R."/>
            <person name="Panaud O."/>
            <person name="Pangilinan J."/>
            <person name="Paulsen I."/>
            <person name="Piegu B."/>
            <person name="Poliakov A."/>
            <person name="Robbens S."/>
            <person name="Schmutz J."/>
            <person name="Toulza E."/>
            <person name="Wyss T."/>
            <person name="Zelensky A."/>
            <person name="Zhou K."/>
            <person name="Armbrust E.V."/>
            <person name="Bhattacharya D."/>
            <person name="Goodenough U.W."/>
            <person name="Van de Peer Y."/>
            <person name="Grigoriev I.V."/>
        </authorList>
    </citation>
    <scope>NUCLEOTIDE SEQUENCE [LARGE SCALE GENOMIC DNA]</scope>
    <source>
        <strain evidence="2 3">CCMP1545</strain>
    </source>
</reference>
<keyword evidence="3" id="KW-1185">Reference proteome</keyword>
<dbReference type="PANTHER" id="PTHR36220:SF1">
    <property type="entry name" value="GAMMA TUBULIN COMPLEX COMPONENT C-TERMINAL DOMAIN-CONTAINING PROTEIN"/>
    <property type="match status" value="1"/>
</dbReference>
<feature type="non-terminal residue" evidence="2">
    <location>
        <position position="349"/>
    </location>
</feature>
<name>C1MRW3_MICPC</name>
<dbReference type="InterPro" id="IPR013517">
    <property type="entry name" value="FG-GAP"/>
</dbReference>
<dbReference type="Proteomes" id="UP000001876">
    <property type="component" value="Unassembled WGS sequence"/>
</dbReference>
<dbReference type="SUPFAM" id="SSF69318">
    <property type="entry name" value="Integrin alpha N-terminal domain"/>
    <property type="match status" value="2"/>
</dbReference>
<organism evidence="3">
    <name type="scientific">Micromonas pusilla (strain CCMP1545)</name>
    <name type="common">Picoplanktonic green alga</name>
    <dbReference type="NCBI Taxonomy" id="564608"/>
    <lineage>
        <taxon>Eukaryota</taxon>
        <taxon>Viridiplantae</taxon>
        <taxon>Chlorophyta</taxon>
        <taxon>Mamiellophyceae</taxon>
        <taxon>Mamiellales</taxon>
        <taxon>Mamiellaceae</taxon>
        <taxon>Micromonas</taxon>
    </lineage>
</organism>
<evidence type="ECO:0000256" key="1">
    <source>
        <dbReference type="ARBA" id="ARBA00022729"/>
    </source>
</evidence>
<evidence type="ECO:0000313" key="3">
    <source>
        <dbReference type="Proteomes" id="UP000001876"/>
    </source>
</evidence>
<feature type="non-terminal residue" evidence="2">
    <location>
        <position position="1"/>
    </location>
</feature>
<dbReference type="InterPro" id="IPR028994">
    <property type="entry name" value="Integrin_alpha_N"/>
</dbReference>
<dbReference type="OrthoDB" id="408439at2759"/>
<dbReference type="GeneID" id="9684382"/>
<dbReference type="AlphaFoldDB" id="C1MRW3"/>
<dbReference type="Gene3D" id="2.130.10.130">
    <property type="entry name" value="Integrin alpha, N-terminal"/>
    <property type="match status" value="3"/>
</dbReference>
<dbReference type="RefSeq" id="XP_003058943.1">
    <property type="nucleotide sequence ID" value="XM_003058897.1"/>
</dbReference>
<dbReference type="EMBL" id="GG663739">
    <property type="protein sequence ID" value="EEH57398.1"/>
    <property type="molecule type" value="Genomic_DNA"/>
</dbReference>
<sequence length="349" mass="35554">FSEQAKFTASDGVGGDNFGGTVSVSGDYALVGSGLDDDNGDASGSVYVFQRSGQTWSQVGKLTASDASSSMKFGCCVSQSGDYALIGACGSNAGYPGKAYVFLRSGSTYTEQHSFRGSDTSGGHYFGITCSLSGDYAIVGAPYTTVSGNGQAGNAYIFVRSGATWSQQAKLTAPEVTSTDWFGQSVSLSGDYAIVSQSLDDDNGLSNSGSAHIFVRSGTTWSSQAELHASDTSAGDSFGSAVSISGDTALLGAYGDDGTGSAYVFTRSGTTWTEQAKLKATASDGTRQFGYSVAILGDVALIGDYKTGSVPSRGVYVSTRSGVTWSVPTKYDSSDGATGDGFGVAVGLS</sequence>
<dbReference type="PANTHER" id="PTHR36220">
    <property type="entry name" value="UNNAMED PRODUCT"/>
    <property type="match status" value="1"/>
</dbReference>
<protein>
    <submittedName>
        <fullName evidence="2">Predicted protein</fullName>
    </submittedName>
</protein>
<accession>C1MRW3</accession>